<dbReference type="EMBL" id="CP045891">
    <property type="protein sequence ID" value="QQP57522.1"/>
    <property type="molecule type" value="Genomic_DNA"/>
</dbReference>
<gene>
    <name evidence="1" type="ORF">FKW44_002539</name>
</gene>
<name>A0A7T8KKD7_CALRO</name>
<accession>A0A7T8KKD7</accession>
<evidence type="ECO:0000313" key="2">
    <source>
        <dbReference type="Proteomes" id="UP000595437"/>
    </source>
</evidence>
<sequence length="100" mass="12106">MVIECKNKDVENARKLRDVDFINKVQKMVDEEPTKSYHRMPEDCIHTTVKDCIREDMHWRSYRKKTCLFLYKRIKKRRLVKSAKLLNKLKHPKTPGILCF</sequence>
<proteinExistence type="predicted"/>
<reference evidence="2" key="1">
    <citation type="submission" date="2021-01" db="EMBL/GenBank/DDBJ databases">
        <title>Caligus Genome Assembly.</title>
        <authorList>
            <person name="Gallardo-Escarate C."/>
        </authorList>
    </citation>
    <scope>NUCLEOTIDE SEQUENCE [LARGE SCALE GENOMIC DNA]</scope>
</reference>
<organism evidence="1 2">
    <name type="scientific">Caligus rogercresseyi</name>
    <name type="common">Sea louse</name>
    <dbReference type="NCBI Taxonomy" id="217165"/>
    <lineage>
        <taxon>Eukaryota</taxon>
        <taxon>Metazoa</taxon>
        <taxon>Ecdysozoa</taxon>
        <taxon>Arthropoda</taxon>
        <taxon>Crustacea</taxon>
        <taxon>Multicrustacea</taxon>
        <taxon>Hexanauplia</taxon>
        <taxon>Copepoda</taxon>
        <taxon>Siphonostomatoida</taxon>
        <taxon>Caligidae</taxon>
        <taxon>Caligus</taxon>
    </lineage>
</organism>
<dbReference type="AlphaFoldDB" id="A0A7T8KKD7"/>
<keyword evidence="2" id="KW-1185">Reference proteome</keyword>
<dbReference type="OrthoDB" id="7540217at2759"/>
<protein>
    <submittedName>
        <fullName evidence="1">Uncharacterized protein</fullName>
    </submittedName>
</protein>
<dbReference type="Proteomes" id="UP000595437">
    <property type="component" value="Chromosome 2"/>
</dbReference>
<evidence type="ECO:0000313" key="1">
    <source>
        <dbReference type="EMBL" id="QQP57522.1"/>
    </source>
</evidence>